<name>A0ABW9Y0B9_9BACL</name>
<dbReference type="EMBL" id="JAAAMV010000033">
    <property type="protein sequence ID" value="NBD27926.1"/>
    <property type="molecule type" value="Genomic_DNA"/>
</dbReference>
<proteinExistence type="predicted"/>
<evidence type="ECO:0000313" key="1">
    <source>
        <dbReference type="EMBL" id="NBD27926.1"/>
    </source>
</evidence>
<keyword evidence="2" id="KW-1185">Reference proteome</keyword>
<gene>
    <name evidence="1" type="ORF">GT019_29010</name>
</gene>
<comment type="caution">
    <text evidence="1">The sequence shown here is derived from an EMBL/GenBank/DDBJ whole genome shotgun (WGS) entry which is preliminary data.</text>
</comment>
<accession>A0ABW9Y0B9</accession>
<sequence length="46" mass="4937">MQILDIADAGQGIIAPLSQNESLPRYISEAQSAGEKNSTEESVIYV</sequence>
<dbReference type="Proteomes" id="UP000665561">
    <property type="component" value="Unassembled WGS sequence"/>
</dbReference>
<evidence type="ECO:0000313" key="2">
    <source>
        <dbReference type="Proteomes" id="UP000665561"/>
    </source>
</evidence>
<reference evidence="1 2" key="1">
    <citation type="submission" date="2020-01" db="EMBL/GenBank/DDBJ databases">
        <title>Paenibacillus soybeanensis sp. nov. isolated from the nodules of soybean (Glycine max(L.) Merr).</title>
        <authorList>
            <person name="Wang H."/>
        </authorList>
    </citation>
    <scope>NUCLEOTIDE SEQUENCE [LARGE SCALE GENOMIC DNA]</scope>
    <source>
        <strain evidence="1 2">T1</strain>
    </source>
</reference>
<organism evidence="1 2">
    <name type="scientific">Paenibacillus glycinis</name>
    <dbReference type="NCBI Taxonomy" id="2697035"/>
    <lineage>
        <taxon>Bacteria</taxon>
        <taxon>Bacillati</taxon>
        <taxon>Bacillota</taxon>
        <taxon>Bacilli</taxon>
        <taxon>Bacillales</taxon>
        <taxon>Paenibacillaceae</taxon>
        <taxon>Paenibacillus</taxon>
    </lineage>
</organism>
<protein>
    <submittedName>
        <fullName evidence="1">Uncharacterized protein</fullName>
    </submittedName>
</protein>
<dbReference type="RefSeq" id="WP_161746948.1">
    <property type="nucleotide sequence ID" value="NZ_JAAAMV010000033.1"/>
</dbReference>